<dbReference type="AlphaFoldDB" id="F4RQT2"/>
<dbReference type="InterPro" id="IPR013752">
    <property type="entry name" value="KPA_reductase"/>
</dbReference>
<dbReference type="RefSeq" id="XP_007411459.1">
    <property type="nucleotide sequence ID" value="XM_007411397.1"/>
</dbReference>
<dbReference type="EMBL" id="GL883114">
    <property type="protein sequence ID" value="EGG05094.1"/>
    <property type="molecule type" value="Genomic_DNA"/>
</dbReference>
<dbReference type="FunFam" id="3.40.50.720:FF:000609">
    <property type="entry name" value="2-dehydropantoate 2-reductase"/>
    <property type="match status" value="1"/>
</dbReference>
<gene>
    <name evidence="3" type="ORF">MELLADRAFT_64262</name>
</gene>
<dbReference type="PANTHER" id="PTHR21708:SF26">
    <property type="entry name" value="2-DEHYDROPANTOATE 2-REDUCTASE"/>
    <property type="match status" value="1"/>
</dbReference>
<keyword evidence="4" id="KW-1185">Reference proteome</keyword>
<dbReference type="GeneID" id="18930236"/>
<proteinExistence type="predicted"/>
<sequence>MSTQSQPSTSKPDPIHILIGAIGAFYGSRLHQPNHPQRPVLVSLTCRSNYKHVSSNGLSMKTRSFGDYEFKPYRVYSSVISASKNNSPKWDFVILCTKVLIGDINDSEILLPLFNSTTQSSNPTIVLIQNGVGIETIHRQRFPNVPIISGVTVVNAEQIELGVVRQNRWTRISLGSFLEFEYDDQKIKSKTHQNSELETKSTHQIDLLVELLKQGGIKDAEVYSERDLQLVRWHKLAINASMNPSSILCGGLTNPEMVADPAIRIHLTECMKEVLRAACVIFQLESMPTGFASPEEILESITRAKGEAIKPSMLVDWEQNRPLEIEAILAIPIRIAKRFGVELNRLQSMYAFLNQLQRQRTHGSAKL</sequence>
<protein>
    <recommendedName>
        <fullName evidence="5">2-dehydropantoate 2-reductase</fullName>
    </recommendedName>
</protein>
<dbReference type="GO" id="GO:0005737">
    <property type="term" value="C:cytoplasm"/>
    <property type="evidence" value="ECO:0007669"/>
    <property type="project" value="TreeGrafter"/>
</dbReference>
<dbReference type="Gene3D" id="3.40.50.720">
    <property type="entry name" value="NAD(P)-binding Rossmann-like Domain"/>
    <property type="match status" value="1"/>
</dbReference>
<dbReference type="eggNOG" id="ENOG502QT3Y">
    <property type="taxonomic scope" value="Eukaryota"/>
</dbReference>
<evidence type="ECO:0000313" key="3">
    <source>
        <dbReference type="EMBL" id="EGG05094.1"/>
    </source>
</evidence>
<feature type="domain" description="Ketopantoate reductase N-terminal" evidence="1">
    <location>
        <begin position="19"/>
        <end position="177"/>
    </location>
</feature>
<dbReference type="InterPro" id="IPR051402">
    <property type="entry name" value="KPR-Related"/>
</dbReference>
<dbReference type="Pfam" id="PF08546">
    <property type="entry name" value="ApbA_C"/>
    <property type="match status" value="1"/>
</dbReference>
<dbReference type="InterPro" id="IPR013332">
    <property type="entry name" value="KPR_N"/>
</dbReference>
<dbReference type="SUPFAM" id="SSF48179">
    <property type="entry name" value="6-phosphogluconate dehydrogenase C-terminal domain-like"/>
    <property type="match status" value="1"/>
</dbReference>
<dbReference type="FunCoup" id="F4RQT2">
    <property type="interactions" value="234"/>
</dbReference>
<accession>F4RQT2</accession>
<dbReference type="STRING" id="747676.F4RQT2"/>
<dbReference type="HOGENOM" id="CLU_031468_2_0_1"/>
<dbReference type="InParanoid" id="F4RQT2"/>
<organism evidence="4">
    <name type="scientific">Melampsora larici-populina (strain 98AG31 / pathotype 3-4-7)</name>
    <name type="common">Poplar leaf rust fungus</name>
    <dbReference type="NCBI Taxonomy" id="747676"/>
    <lineage>
        <taxon>Eukaryota</taxon>
        <taxon>Fungi</taxon>
        <taxon>Dikarya</taxon>
        <taxon>Basidiomycota</taxon>
        <taxon>Pucciniomycotina</taxon>
        <taxon>Pucciniomycetes</taxon>
        <taxon>Pucciniales</taxon>
        <taxon>Melampsoraceae</taxon>
        <taxon>Melampsora</taxon>
    </lineage>
</organism>
<dbReference type="Gene3D" id="1.10.1040.10">
    <property type="entry name" value="N-(1-d-carboxylethyl)-l-norvaline Dehydrogenase, domain 2"/>
    <property type="match status" value="1"/>
</dbReference>
<dbReference type="Pfam" id="PF02558">
    <property type="entry name" value="ApbA"/>
    <property type="match status" value="1"/>
</dbReference>
<dbReference type="OrthoDB" id="3609at2759"/>
<evidence type="ECO:0000313" key="4">
    <source>
        <dbReference type="Proteomes" id="UP000001072"/>
    </source>
</evidence>
<dbReference type="VEuPathDB" id="FungiDB:MELLADRAFT_64262"/>
<evidence type="ECO:0008006" key="5">
    <source>
        <dbReference type="Google" id="ProtNLM"/>
    </source>
</evidence>
<dbReference type="FunFam" id="1.10.1040.10:FF:000017">
    <property type="entry name" value="2-dehydropantoate 2-reductase"/>
    <property type="match status" value="1"/>
</dbReference>
<evidence type="ECO:0000259" key="2">
    <source>
        <dbReference type="Pfam" id="PF08546"/>
    </source>
</evidence>
<dbReference type="InterPro" id="IPR008927">
    <property type="entry name" value="6-PGluconate_DH-like_C_sf"/>
</dbReference>
<dbReference type="InterPro" id="IPR013328">
    <property type="entry name" value="6PGD_dom2"/>
</dbReference>
<reference evidence="4" key="1">
    <citation type="journal article" date="2011" name="Proc. Natl. Acad. Sci. U.S.A.">
        <title>Obligate biotrophy features unraveled by the genomic analysis of rust fungi.</title>
        <authorList>
            <person name="Duplessis S."/>
            <person name="Cuomo C.A."/>
            <person name="Lin Y.-C."/>
            <person name="Aerts A."/>
            <person name="Tisserant E."/>
            <person name="Veneault-Fourrey C."/>
            <person name="Joly D.L."/>
            <person name="Hacquard S."/>
            <person name="Amselem J."/>
            <person name="Cantarel B.L."/>
            <person name="Chiu R."/>
            <person name="Coutinho P.M."/>
            <person name="Feau N."/>
            <person name="Field M."/>
            <person name="Frey P."/>
            <person name="Gelhaye E."/>
            <person name="Goldberg J."/>
            <person name="Grabherr M.G."/>
            <person name="Kodira C.D."/>
            <person name="Kohler A."/>
            <person name="Kuees U."/>
            <person name="Lindquist E.A."/>
            <person name="Lucas S.M."/>
            <person name="Mago R."/>
            <person name="Mauceli E."/>
            <person name="Morin E."/>
            <person name="Murat C."/>
            <person name="Pangilinan J.L."/>
            <person name="Park R."/>
            <person name="Pearson M."/>
            <person name="Quesneville H."/>
            <person name="Rouhier N."/>
            <person name="Sakthikumar S."/>
            <person name="Salamov A.A."/>
            <person name="Schmutz J."/>
            <person name="Selles B."/>
            <person name="Shapiro H."/>
            <person name="Tanguay P."/>
            <person name="Tuskan G.A."/>
            <person name="Henrissat B."/>
            <person name="Van de Peer Y."/>
            <person name="Rouze P."/>
            <person name="Ellis J.G."/>
            <person name="Dodds P.N."/>
            <person name="Schein J.E."/>
            <person name="Zhong S."/>
            <person name="Hamelin R.C."/>
            <person name="Grigoriev I.V."/>
            <person name="Szabo L.J."/>
            <person name="Martin F."/>
        </authorList>
    </citation>
    <scope>NUCLEOTIDE SEQUENCE [LARGE SCALE GENOMIC DNA]</scope>
    <source>
        <strain evidence="4">98AG31 / pathotype 3-4-7</strain>
    </source>
</reference>
<dbReference type="Proteomes" id="UP000001072">
    <property type="component" value="Unassembled WGS sequence"/>
</dbReference>
<name>F4RQT2_MELLP</name>
<feature type="domain" description="Ketopantoate reductase C-terminal" evidence="2">
    <location>
        <begin position="227"/>
        <end position="357"/>
    </location>
</feature>
<dbReference type="PANTHER" id="PTHR21708">
    <property type="entry name" value="PROBABLE 2-DEHYDROPANTOATE 2-REDUCTASE"/>
    <property type="match status" value="1"/>
</dbReference>
<dbReference type="KEGG" id="mlr:MELLADRAFT_64262"/>
<evidence type="ECO:0000259" key="1">
    <source>
        <dbReference type="Pfam" id="PF02558"/>
    </source>
</evidence>